<evidence type="ECO:0000313" key="1">
    <source>
        <dbReference type="EMBL" id="KAJ2900011.1"/>
    </source>
</evidence>
<organism evidence="1 2">
    <name type="scientific">Coemansia aciculifera</name>
    <dbReference type="NCBI Taxonomy" id="417176"/>
    <lineage>
        <taxon>Eukaryota</taxon>
        <taxon>Fungi</taxon>
        <taxon>Fungi incertae sedis</taxon>
        <taxon>Zoopagomycota</taxon>
        <taxon>Kickxellomycotina</taxon>
        <taxon>Kickxellomycetes</taxon>
        <taxon>Kickxellales</taxon>
        <taxon>Kickxellaceae</taxon>
        <taxon>Coemansia</taxon>
    </lineage>
</organism>
<comment type="caution">
    <text evidence="1">The sequence shown here is derived from an EMBL/GenBank/DDBJ whole genome shotgun (WGS) entry which is preliminary data.</text>
</comment>
<evidence type="ECO:0000313" key="2">
    <source>
        <dbReference type="Proteomes" id="UP001139981"/>
    </source>
</evidence>
<proteinExistence type="predicted"/>
<accession>A0ACC1M8U8</accession>
<dbReference type="Proteomes" id="UP001139981">
    <property type="component" value="Unassembled WGS sequence"/>
</dbReference>
<keyword evidence="2" id="KW-1185">Reference proteome</keyword>
<dbReference type="EMBL" id="JANBVB010000013">
    <property type="protein sequence ID" value="KAJ2900011.1"/>
    <property type="molecule type" value="Genomic_DNA"/>
</dbReference>
<sequence length="322" mass="34839">MSINTSTASRERQLSRAFIGIHDKTPSMRILYVTSSIRDVLGFEPEEAVGQTAMWFIANGKAEEFRRLVGREVSEDSVLITKLFVRTRSGIPVYVRLLNFSCDNLAFNVCFVYSEQLEPPQVDHTPLPVELVHGQSELALRRHSLLRAHQESSRGMASAGGGRLVRACLMLEPIGTDEDSSNNSPMGPRVLFASNSFDRIVGIDASDVQGMPFLLLVAPQDVARAGAFLDTVKTAGTVVVDHFMLLANPHDAQARPVAVEIMAAGADSGAVMLCQLAKRNGPSTAAAAVDNDVLDGYMSLEEIISSDADTTDIGDVWMCGIN</sequence>
<gene>
    <name evidence="1" type="ORF">IWW38_000719</name>
</gene>
<name>A0ACC1M8U8_9FUNG</name>
<protein>
    <submittedName>
        <fullName evidence="1">Uncharacterized protein</fullName>
    </submittedName>
</protein>
<reference evidence="1" key="1">
    <citation type="submission" date="2022-07" db="EMBL/GenBank/DDBJ databases">
        <title>Phylogenomic reconstructions and comparative analyses of Kickxellomycotina fungi.</title>
        <authorList>
            <person name="Reynolds N.K."/>
            <person name="Stajich J.E."/>
            <person name="Barry K."/>
            <person name="Grigoriev I.V."/>
            <person name="Crous P."/>
            <person name="Smith M.E."/>
        </authorList>
    </citation>
    <scope>NUCLEOTIDE SEQUENCE</scope>
    <source>
        <strain evidence="1">CBS 190363</strain>
    </source>
</reference>